<evidence type="ECO:0000313" key="2">
    <source>
        <dbReference type="Proteomes" id="UP001165960"/>
    </source>
</evidence>
<dbReference type="EMBL" id="QTSX02005748">
    <property type="protein sequence ID" value="KAJ9058021.1"/>
    <property type="molecule type" value="Genomic_DNA"/>
</dbReference>
<comment type="caution">
    <text evidence="1">The sequence shown here is derived from an EMBL/GenBank/DDBJ whole genome shotgun (WGS) entry which is preliminary data.</text>
</comment>
<accession>A0ACC2S6K3</accession>
<organism evidence="1 2">
    <name type="scientific">Entomophthora muscae</name>
    <dbReference type="NCBI Taxonomy" id="34485"/>
    <lineage>
        <taxon>Eukaryota</taxon>
        <taxon>Fungi</taxon>
        <taxon>Fungi incertae sedis</taxon>
        <taxon>Zoopagomycota</taxon>
        <taxon>Entomophthoromycotina</taxon>
        <taxon>Entomophthoromycetes</taxon>
        <taxon>Entomophthorales</taxon>
        <taxon>Entomophthoraceae</taxon>
        <taxon>Entomophthora</taxon>
    </lineage>
</organism>
<gene>
    <name evidence="1" type="ORF">DSO57_1016703</name>
</gene>
<protein>
    <submittedName>
        <fullName evidence="1">Uncharacterized protein</fullName>
    </submittedName>
</protein>
<proteinExistence type="predicted"/>
<reference evidence="1" key="1">
    <citation type="submission" date="2022-04" db="EMBL/GenBank/DDBJ databases">
        <title>Genome of the entomopathogenic fungus Entomophthora muscae.</title>
        <authorList>
            <person name="Elya C."/>
            <person name="Lovett B.R."/>
            <person name="Lee E."/>
            <person name="Macias A.M."/>
            <person name="Hajek A.E."/>
            <person name="De Bivort B.L."/>
            <person name="Kasson M.T."/>
            <person name="De Fine Licht H.H."/>
            <person name="Stajich J.E."/>
        </authorList>
    </citation>
    <scope>NUCLEOTIDE SEQUENCE</scope>
    <source>
        <strain evidence="1">Berkeley</strain>
    </source>
</reference>
<dbReference type="Proteomes" id="UP001165960">
    <property type="component" value="Unassembled WGS sequence"/>
</dbReference>
<keyword evidence="2" id="KW-1185">Reference proteome</keyword>
<evidence type="ECO:0000313" key="1">
    <source>
        <dbReference type="EMBL" id="KAJ9058021.1"/>
    </source>
</evidence>
<name>A0ACC2S6K3_9FUNG</name>
<sequence length="105" mass="11340">MLHLAHFMAIFHILKDSKNSDSSSSGIPNGLMASDIYLAPMPCGTPLLHRYSILLKAIQGPLLVGVALHGAALFIEIPLSLKNTAQLTVYLIAFHCLAFLVEKPS</sequence>